<dbReference type="AlphaFoldDB" id="A0A819KJ90"/>
<comment type="caution">
    <text evidence="1">The sequence shown here is derived from an EMBL/GenBank/DDBJ whole genome shotgun (WGS) entry which is preliminary data.</text>
</comment>
<accession>A0A819KJ90</accession>
<dbReference type="EMBL" id="CAJOAZ010002674">
    <property type="protein sequence ID" value="CAF3950033.1"/>
    <property type="molecule type" value="Genomic_DNA"/>
</dbReference>
<sequence length="102" mass="11977">MEKVLLLLRIKSTGCLKVDIGLRDATTNKKDYELWSKRVSQSELELKIINSLIDYINENTSSPMDPKVFMKLFTQCKWNRLNIRLKMFKKQLADEEKLLKGV</sequence>
<evidence type="ECO:0000313" key="2">
    <source>
        <dbReference type="Proteomes" id="UP000663844"/>
    </source>
</evidence>
<name>A0A819KJ90_9BILA</name>
<evidence type="ECO:0000313" key="1">
    <source>
        <dbReference type="EMBL" id="CAF3950033.1"/>
    </source>
</evidence>
<gene>
    <name evidence="1" type="ORF">OXD698_LOCUS26633</name>
</gene>
<reference evidence="1" key="1">
    <citation type="submission" date="2021-02" db="EMBL/GenBank/DDBJ databases">
        <authorList>
            <person name="Nowell W R."/>
        </authorList>
    </citation>
    <scope>NUCLEOTIDE SEQUENCE</scope>
</reference>
<organism evidence="1 2">
    <name type="scientific">Adineta steineri</name>
    <dbReference type="NCBI Taxonomy" id="433720"/>
    <lineage>
        <taxon>Eukaryota</taxon>
        <taxon>Metazoa</taxon>
        <taxon>Spiralia</taxon>
        <taxon>Gnathifera</taxon>
        <taxon>Rotifera</taxon>
        <taxon>Eurotatoria</taxon>
        <taxon>Bdelloidea</taxon>
        <taxon>Adinetida</taxon>
        <taxon>Adinetidae</taxon>
        <taxon>Adineta</taxon>
    </lineage>
</organism>
<protein>
    <submittedName>
        <fullName evidence="1">Uncharacterized protein</fullName>
    </submittedName>
</protein>
<proteinExistence type="predicted"/>
<dbReference type="Proteomes" id="UP000663844">
    <property type="component" value="Unassembled WGS sequence"/>
</dbReference>